<dbReference type="GO" id="GO:0031514">
    <property type="term" value="C:motile cilium"/>
    <property type="evidence" value="ECO:0007669"/>
    <property type="project" value="UniProtKB-SubCell"/>
</dbReference>
<dbReference type="InterPro" id="IPR011032">
    <property type="entry name" value="GroES-like_sf"/>
</dbReference>
<dbReference type="Ensembl" id="ENSMICT00000065192.1">
    <property type="protein sequence ID" value="ENSMICP00000041063.1"/>
    <property type="gene ID" value="ENSMICG00000037145.2"/>
</dbReference>
<evidence type="ECO:0000256" key="1">
    <source>
        <dbReference type="ARBA" id="ARBA00004230"/>
    </source>
</evidence>
<dbReference type="Gene3D" id="3.90.180.10">
    <property type="entry name" value="Medium-chain alcohol dehydrogenases, catalytic domain"/>
    <property type="match status" value="1"/>
</dbReference>
<evidence type="ECO:0000256" key="15">
    <source>
        <dbReference type="ARBA" id="ARBA00049408"/>
    </source>
</evidence>
<dbReference type="GeneTree" id="ENSGT00550000074781"/>
<keyword evidence="6 16" id="KW-0560">Oxidoreductase</keyword>
<dbReference type="GO" id="GO:0031966">
    <property type="term" value="C:mitochondrial membrane"/>
    <property type="evidence" value="ECO:0007669"/>
    <property type="project" value="UniProtKB-SubCell"/>
</dbReference>
<keyword evidence="7 16" id="KW-0520">NAD</keyword>
<evidence type="ECO:0000256" key="13">
    <source>
        <dbReference type="ARBA" id="ARBA00032485"/>
    </source>
</evidence>
<dbReference type="SUPFAM" id="SSF50129">
    <property type="entry name" value="GroES-like"/>
    <property type="match status" value="1"/>
</dbReference>
<evidence type="ECO:0000256" key="4">
    <source>
        <dbReference type="ARBA" id="ARBA00022833"/>
    </source>
</evidence>
<evidence type="ECO:0000256" key="7">
    <source>
        <dbReference type="ARBA" id="ARBA00023027"/>
    </source>
</evidence>
<dbReference type="InterPro" id="IPR045306">
    <property type="entry name" value="SDH-like"/>
</dbReference>
<dbReference type="EMBL" id="ABDC03004666">
    <property type="status" value="NOT_ANNOTATED_CDS"/>
    <property type="molecule type" value="Genomic_DNA"/>
</dbReference>
<evidence type="ECO:0000259" key="17">
    <source>
        <dbReference type="Pfam" id="PF00107"/>
    </source>
</evidence>
<evidence type="ECO:0000313" key="19">
    <source>
        <dbReference type="Proteomes" id="UP000694394"/>
    </source>
</evidence>
<evidence type="ECO:0000256" key="9">
    <source>
        <dbReference type="ARBA" id="ARBA00026119"/>
    </source>
</evidence>
<evidence type="ECO:0000313" key="18">
    <source>
        <dbReference type="Ensembl" id="ENSMICP00000041063.1"/>
    </source>
</evidence>
<evidence type="ECO:0000256" key="10">
    <source>
        <dbReference type="ARBA" id="ARBA00026132"/>
    </source>
</evidence>
<reference evidence="18" key="1">
    <citation type="submission" date="2016-12" db="EMBL/GenBank/DDBJ databases">
        <title>Mouse lemur reference genome and diversity panel.</title>
        <authorList>
            <person name="Harris R."/>
            <person name="Larsen P."/>
            <person name="Liu Y."/>
            <person name="Hughes D.S."/>
            <person name="Murali S."/>
            <person name="Raveendran M."/>
            <person name="Korchina V."/>
            <person name="Wang M."/>
            <person name="Jhangiani S."/>
            <person name="Bandaranaike D."/>
            <person name="Bellair M."/>
            <person name="Blankenburg K."/>
            <person name="Chao H."/>
            <person name="Dahdouli M."/>
            <person name="Dinh H."/>
            <person name="Doddapaneni H."/>
            <person name="English A."/>
            <person name="Firestine M."/>
            <person name="Gnanaolivu R."/>
            <person name="Gross S."/>
            <person name="Hernandez B."/>
            <person name="Javaid M."/>
            <person name="Jayaseelan J."/>
            <person name="Jones J."/>
            <person name="Khan Z."/>
            <person name="Kovar C."/>
            <person name="Kurapati P."/>
            <person name="Le B."/>
            <person name="Lee S."/>
            <person name="Li M."/>
            <person name="Mathew T."/>
            <person name="Narasimhan A."/>
            <person name="Ngo D."/>
            <person name="Nguyen L."/>
            <person name="Okwuonu G."/>
            <person name="Ongeri F."/>
            <person name="Osuji N."/>
            <person name="Pu L.-L."/>
            <person name="Puazo M."/>
            <person name="Quiroz J."/>
            <person name="Raj R."/>
            <person name="Rajbhandari K."/>
            <person name="Reid J.G."/>
            <person name="Santibanez J."/>
            <person name="Sexton D."/>
            <person name="Skinner E."/>
            <person name="Vee V."/>
            <person name="Weissenberger G."/>
            <person name="Wu Y."/>
            <person name="Xin Y."/>
            <person name="Han Y."/>
            <person name="Campbell C."/>
            <person name="Brown A."/>
            <person name="Sullivan B."/>
            <person name="Shelton J."/>
            <person name="Brown S."/>
            <person name="Dudchenko O."/>
            <person name="Machol I."/>
            <person name="Durand N."/>
            <person name="Shamim M."/>
            <person name="Lieberman A."/>
            <person name="Muzny D.M."/>
            <person name="Richards S."/>
            <person name="Yoder A."/>
            <person name="Worley K.C."/>
            <person name="Rogers J."/>
            <person name="Gibbs R.A."/>
        </authorList>
    </citation>
    <scope>NUCLEOTIDE SEQUENCE [LARGE SCALE GENOMIC DNA]</scope>
</reference>
<feature type="domain" description="Alcohol dehydrogenase-like C-terminal" evidence="17">
    <location>
        <begin position="142"/>
        <end position="259"/>
    </location>
</feature>
<comment type="cofactor">
    <cofactor evidence="16">
        <name>Zn(2+)</name>
        <dbReference type="ChEBI" id="CHEBI:29105"/>
    </cofactor>
    <text evidence="16">Binds 1 or 2 Zn(2+) ions per subunit.</text>
</comment>
<comment type="subunit">
    <text evidence="16">Homotetramer.</text>
</comment>
<dbReference type="EMBL" id="ABDC03004664">
    <property type="status" value="NOT_ANNOTATED_CDS"/>
    <property type="molecule type" value="Genomic_DNA"/>
</dbReference>
<dbReference type="Pfam" id="PF00107">
    <property type="entry name" value="ADH_zinc_N"/>
    <property type="match status" value="1"/>
</dbReference>
<dbReference type="InterPro" id="IPR002328">
    <property type="entry name" value="ADH_Zn_CS"/>
</dbReference>
<comment type="catalytic activity">
    <reaction evidence="15 16">
        <text>L-iditol + NAD(+) = keto-L-sorbose + NADH + H(+)</text>
        <dbReference type="Rhea" id="RHEA:10160"/>
        <dbReference type="ChEBI" id="CHEBI:13172"/>
        <dbReference type="ChEBI" id="CHEBI:15378"/>
        <dbReference type="ChEBI" id="CHEBI:18202"/>
        <dbReference type="ChEBI" id="CHEBI:57540"/>
        <dbReference type="ChEBI" id="CHEBI:57945"/>
        <dbReference type="EC" id="1.1.1.14"/>
    </reaction>
</comment>
<evidence type="ECO:0000256" key="2">
    <source>
        <dbReference type="ARBA" id="ARBA00008072"/>
    </source>
</evidence>
<comment type="catalytic activity">
    <reaction evidence="14 16">
        <text>xylitol + NAD(+) = D-xylulose + NADH + H(+)</text>
        <dbReference type="Rhea" id="RHEA:20433"/>
        <dbReference type="ChEBI" id="CHEBI:15378"/>
        <dbReference type="ChEBI" id="CHEBI:17140"/>
        <dbReference type="ChEBI" id="CHEBI:17151"/>
        <dbReference type="ChEBI" id="CHEBI:57540"/>
        <dbReference type="ChEBI" id="CHEBI:57945"/>
        <dbReference type="EC" id="1.1.1.9"/>
    </reaction>
</comment>
<comment type="catalytic activity">
    <reaction evidence="16">
        <text>keto-D-fructose + NADH + H(+) = D-sorbitol + NAD(+)</text>
        <dbReference type="Rhea" id="RHEA:33031"/>
        <dbReference type="ChEBI" id="CHEBI:15378"/>
        <dbReference type="ChEBI" id="CHEBI:17924"/>
        <dbReference type="ChEBI" id="CHEBI:48095"/>
        <dbReference type="ChEBI" id="CHEBI:57540"/>
        <dbReference type="ChEBI" id="CHEBI:57945"/>
    </reaction>
</comment>
<evidence type="ECO:0000256" key="5">
    <source>
        <dbReference type="ARBA" id="ARBA00022846"/>
    </source>
</evidence>
<dbReference type="GO" id="GO:0008270">
    <property type="term" value="F:zinc ion binding"/>
    <property type="evidence" value="ECO:0007669"/>
    <property type="project" value="UniProtKB-UniRule"/>
</dbReference>
<evidence type="ECO:0000256" key="8">
    <source>
        <dbReference type="ARBA" id="ARBA00026109"/>
    </source>
</evidence>
<dbReference type="EC" id="1.1.1.9" evidence="9 16"/>
<dbReference type="PROSITE" id="PS00059">
    <property type="entry name" value="ADH_ZINC"/>
    <property type="match status" value="1"/>
</dbReference>
<dbReference type="FunFam" id="3.40.50.720:FF:000068">
    <property type="entry name" value="Sorbitol dehydrogenase"/>
    <property type="match status" value="1"/>
</dbReference>
<evidence type="ECO:0000256" key="3">
    <source>
        <dbReference type="ARBA" id="ARBA00022723"/>
    </source>
</evidence>
<keyword evidence="16" id="KW-0119">Carbohydrate metabolism</keyword>
<keyword evidence="5" id="KW-0969">Cilium</keyword>
<proteinExistence type="inferred from homology"/>
<name>A0A8C6EFN1_MICMU</name>
<keyword evidence="5" id="KW-0966">Cell projection</keyword>
<organism evidence="18 19">
    <name type="scientific">Microcebus murinus</name>
    <name type="common">Gray mouse lemur</name>
    <name type="synonym">Lemur murinus</name>
    <dbReference type="NCBI Taxonomy" id="30608"/>
    <lineage>
        <taxon>Eukaryota</taxon>
        <taxon>Metazoa</taxon>
        <taxon>Chordata</taxon>
        <taxon>Craniata</taxon>
        <taxon>Vertebrata</taxon>
        <taxon>Euteleostomi</taxon>
        <taxon>Mammalia</taxon>
        <taxon>Eutheria</taxon>
        <taxon>Euarchontoglires</taxon>
        <taxon>Primates</taxon>
        <taxon>Strepsirrhini</taxon>
        <taxon>Lemuriformes</taxon>
        <taxon>Cheirogaleidae</taxon>
        <taxon>Microcebus</taxon>
    </lineage>
</organism>
<dbReference type="SUPFAM" id="SSF51735">
    <property type="entry name" value="NAD(P)-binding Rossmann-fold domains"/>
    <property type="match status" value="1"/>
</dbReference>
<dbReference type="InterPro" id="IPR013149">
    <property type="entry name" value="ADH-like_C"/>
</dbReference>
<comment type="similarity">
    <text evidence="2 16">Belongs to the zinc-containing alcohol dehydrogenase family.</text>
</comment>
<evidence type="ECO:0000256" key="12">
    <source>
        <dbReference type="ARBA" id="ARBA00031806"/>
    </source>
</evidence>
<evidence type="ECO:0000256" key="6">
    <source>
        <dbReference type="ARBA" id="ARBA00023002"/>
    </source>
</evidence>
<evidence type="ECO:0000256" key="16">
    <source>
        <dbReference type="RuleBase" id="RU369026"/>
    </source>
</evidence>
<keyword evidence="5" id="KW-0282">Flagellum</keyword>
<dbReference type="GO" id="GO:0003939">
    <property type="term" value="F:L-iditol 2-dehydrogenase (NAD+) activity"/>
    <property type="evidence" value="ECO:0007669"/>
    <property type="project" value="UniProtKB-UniRule"/>
</dbReference>
<keyword evidence="3 16" id="KW-0479">Metal-binding</keyword>
<keyword evidence="19" id="KW-1185">Reference proteome</keyword>
<accession>A0A8C6EFN1</accession>
<keyword evidence="4 16" id="KW-0862">Zinc</keyword>
<dbReference type="PANTHER" id="PTHR43161">
    <property type="entry name" value="SORBITOL DEHYDROGENASE"/>
    <property type="match status" value="1"/>
</dbReference>
<sequence>MAAKGNPENLSLVVHGAGDLRLENYPIPEPGPNEVLLKMHSVGICGSDVHYWQHGRIGKFVVEKPTVLGHEASGTVAKVGSLVKHLKPGDRVAIEPGATRETDEFCKIGRYNLSPTIFFSATPPDDGNLCRFYKHNADFCYPIGLVSLLVAKAMGAAQVVMTDLSSSRLSKAKEVGADLVLQVTKETPKEVARKVEGLLGCQPDVTIECTGAEACIQTGIYATASGGTVVLVGLGSEMNTVPLLDAALREVDIRGVFRYCN</sequence>
<dbReference type="EC" id="1.1.1.14" evidence="8 16"/>
<dbReference type="GO" id="GO:0006062">
    <property type="term" value="P:sorbitol catabolic process"/>
    <property type="evidence" value="ECO:0007669"/>
    <property type="project" value="UniProtKB-UniRule"/>
</dbReference>
<comment type="function">
    <text evidence="16">Polyol dehydrogenase that catalyzes the reversible NAD(+)-dependent oxidation of various sugar alcohols. Is active with D-sorbitol (D-glucitol) leading to the C2-oxidized product D-fructose. Is a key enzyme in the polyol pathway that interconverts glucose and fructose via sorbitol, which constitutes an important alternate route for glucose metabolism. May play a role in sperm motility by using sorbitol as an alternative energy source for sperm motility.</text>
</comment>
<dbReference type="InterPro" id="IPR036291">
    <property type="entry name" value="NAD(P)-bd_dom_sf"/>
</dbReference>
<reference evidence="18" key="3">
    <citation type="submission" date="2025-09" db="UniProtKB">
        <authorList>
            <consortium name="Ensembl"/>
        </authorList>
    </citation>
    <scope>IDENTIFICATION</scope>
</reference>
<evidence type="ECO:0000256" key="11">
    <source>
        <dbReference type="ARBA" id="ARBA00030853"/>
    </source>
</evidence>
<comment type="subcellular location">
    <subcellularLocation>
        <location evidence="1 16">Cell projection</location>
        <location evidence="1 16">Cilium</location>
        <location evidence="1 16">Flagellum</location>
    </subcellularLocation>
    <subcellularLocation>
        <location evidence="16">Mitochondrion membrane</location>
        <topology evidence="16">Peripheral membrane protein</topology>
    </subcellularLocation>
    <text evidence="16">Associated with mitochondria of the midpiece and near the plasma membrane in the principal piece of the flagellum. Also found in the epididymosome, secreted by the epididymal epithelium and that transfers proteins from the epididymal fluid to the sperm surface.</text>
</comment>
<dbReference type="Proteomes" id="UP000694394">
    <property type="component" value="Chromosome 3"/>
</dbReference>
<evidence type="ECO:0000256" key="14">
    <source>
        <dbReference type="ARBA" id="ARBA00048406"/>
    </source>
</evidence>
<dbReference type="EMBL" id="ABDC03004665">
    <property type="status" value="NOT_ANNOTATED_CDS"/>
    <property type="molecule type" value="Genomic_DNA"/>
</dbReference>
<reference evidence="18" key="2">
    <citation type="submission" date="2025-08" db="UniProtKB">
        <authorList>
            <consortium name="Ensembl"/>
        </authorList>
    </citation>
    <scope>IDENTIFICATION</scope>
</reference>
<dbReference type="AlphaFoldDB" id="A0A8C6EFN1"/>
<dbReference type="PANTHER" id="PTHR43161:SF9">
    <property type="entry name" value="SORBITOL DEHYDROGENASE"/>
    <property type="match status" value="1"/>
</dbReference>
<dbReference type="Gene3D" id="3.40.50.720">
    <property type="entry name" value="NAD(P)-binding Rossmann-like Domain"/>
    <property type="match status" value="1"/>
</dbReference>
<dbReference type="GO" id="GO:0046526">
    <property type="term" value="F:D-xylulose reductase activity"/>
    <property type="evidence" value="ECO:0007669"/>
    <property type="project" value="UniProtKB-EC"/>
</dbReference>
<protein>
    <recommendedName>
        <fullName evidence="10 16">Sorbitol dehydrogenase</fullName>
        <shortName evidence="16">SDH</shortName>
        <shortName evidence="16">XDH</shortName>
        <ecNumber evidence="8 16">1.1.1.14</ecNumber>
        <ecNumber evidence="9 16">1.1.1.9</ecNumber>
    </recommendedName>
    <alternativeName>
        <fullName evidence="11 16">L-iditol 2-dehydrogenase</fullName>
    </alternativeName>
    <alternativeName>
        <fullName evidence="13 16">Polyol dehydrogenase</fullName>
    </alternativeName>
    <alternativeName>
        <fullName evidence="12 16">Xylitol dehydrogenase</fullName>
    </alternativeName>
</protein>
<dbReference type="CDD" id="cd05285">
    <property type="entry name" value="sorbitol_DH"/>
    <property type="match status" value="1"/>
</dbReference>